<sequence length="102" mass="11959">MIGSEVLSVLETGIHERIKQIEHGLDYHRNSGIHNPDTIFYIIANWHDVKMVMDFLQKHKLRSDYQEIFNRITDEILEAGIVLPDTKEEFDQVLQILKQLEG</sequence>
<evidence type="ECO:0000313" key="2">
    <source>
        <dbReference type="Proteomes" id="UP000251213"/>
    </source>
</evidence>
<comment type="caution">
    <text evidence="1">The sequence shown here is derived from an EMBL/GenBank/DDBJ whole genome shotgun (WGS) entry which is preliminary data.</text>
</comment>
<dbReference type="AlphaFoldDB" id="A0A364K2R0"/>
<accession>A0A364K2R0</accession>
<dbReference type="EMBL" id="QJKK01000008">
    <property type="protein sequence ID" value="RAL22710.1"/>
    <property type="molecule type" value="Genomic_DNA"/>
</dbReference>
<name>A0A364K2R0_9BACL</name>
<protein>
    <submittedName>
        <fullName evidence="1">Uncharacterized protein</fullName>
    </submittedName>
</protein>
<gene>
    <name evidence="1" type="ORF">DL897_13675</name>
</gene>
<dbReference type="OrthoDB" id="2966549at2"/>
<dbReference type="RefSeq" id="WP_113659713.1">
    <property type="nucleotide sequence ID" value="NZ_KZ845670.1"/>
</dbReference>
<keyword evidence="2" id="KW-1185">Reference proteome</keyword>
<reference evidence="1 2" key="2">
    <citation type="submission" date="2018-06" db="EMBL/GenBank/DDBJ databases">
        <authorList>
            <person name="Zhirakovskaya E."/>
        </authorList>
    </citation>
    <scope>NUCLEOTIDE SEQUENCE [LARGE SCALE GENOMIC DNA]</scope>
    <source>
        <strain evidence="1 2">FBKL4.011</strain>
    </source>
</reference>
<organism evidence="1 2">
    <name type="scientific">Thermoflavimicrobium daqui</name>
    <dbReference type="NCBI Taxonomy" id="2137476"/>
    <lineage>
        <taxon>Bacteria</taxon>
        <taxon>Bacillati</taxon>
        <taxon>Bacillota</taxon>
        <taxon>Bacilli</taxon>
        <taxon>Bacillales</taxon>
        <taxon>Thermoactinomycetaceae</taxon>
        <taxon>Thermoflavimicrobium</taxon>
    </lineage>
</organism>
<dbReference type="Proteomes" id="UP000251213">
    <property type="component" value="Unassembled WGS sequence"/>
</dbReference>
<reference evidence="1 2" key="1">
    <citation type="submission" date="2018-06" db="EMBL/GenBank/DDBJ databases">
        <title>Thermoflavimicrobium daqus sp. nov., a thermophilic microbe isolated from Moutai-flavour Daqu.</title>
        <authorList>
            <person name="Wang X."/>
            <person name="Zhou H."/>
        </authorList>
    </citation>
    <scope>NUCLEOTIDE SEQUENCE [LARGE SCALE GENOMIC DNA]</scope>
    <source>
        <strain evidence="1 2">FBKL4.011</strain>
    </source>
</reference>
<evidence type="ECO:0000313" key="1">
    <source>
        <dbReference type="EMBL" id="RAL22710.1"/>
    </source>
</evidence>
<proteinExistence type="predicted"/>